<feature type="compositionally biased region" description="Basic and acidic residues" evidence="1">
    <location>
        <begin position="327"/>
        <end position="337"/>
    </location>
</feature>
<feature type="compositionally biased region" description="Low complexity" evidence="1">
    <location>
        <begin position="315"/>
        <end position="326"/>
    </location>
</feature>
<accession>A0A8H5FCS8</accession>
<gene>
    <name evidence="3" type="ORF">D9611_008006</name>
</gene>
<evidence type="ECO:0000313" key="3">
    <source>
        <dbReference type="EMBL" id="KAF5332099.1"/>
    </source>
</evidence>
<dbReference type="Proteomes" id="UP000541558">
    <property type="component" value="Unassembled WGS sequence"/>
</dbReference>
<dbReference type="AlphaFoldDB" id="A0A8H5FCS8"/>
<keyword evidence="4" id="KW-1185">Reference proteome</keyword>
<feature type="compositionally biased region" description="Pro residues" evidence="1">
    <location>
        <begin position="223"/>
        <end position="234"/>
    </location>
</feature>
<protein>
    <recommendedName>
        <fullName evidence="2">TRIP4/RQT4 C2HC5-type zinc finger domain-containing protein</fullName>
    </recommendedName>
</protein>
<evidence type="ECO:0000256" key="1">
    <source>
        <dbReference type="SAM" id="MobiDB-lite"/>
    </source>
</evidence>
<dbReference type="GO" id="GO:0005634">
    <property type="term" value="C:nucleus"/>
    <property type="evidence" value="ECO:0007669"/>
    <property type="project" value="InterPro"/>
</dbReference>
<dbReference type="InterPro" id="IPR009349">
    <property type="entry name" value="TRIP4/RQT4_C2HC5_Znf"/>
</dbReference>
<dbReference type="GO" id="GO:0008270">
    <property type="term" value="F:zinc ion binding"/>
    <property type="evidence" value="ECO:0007669"/>
    <property type="project" value="InterPro"/>
</dbReference>
<feature type="compositionally biased region" description="Polar residues" evidence="1">
    <location>
        <begin position="21"/>
        <end position="43"/>
    </location>
</feature>
<name>A0A8H5FCS8_9AGAR</name>
<dbReference type="GO" id="GO:0180022">
    <property type="term" value="C:RQC-trigger complex"/>
    <property type="evidence" value="ECO:0007669"/>
    <property type="project" value="InterPro"/>
</dbReference>
<dbReference type="OrthoDB" id="338816at2759"/>
<feature type="compositionally biased region" description="Basic and acidic residues" evidence="1">
    <location>
        <begin position="303"/>
        <end position="314"/>
    </location>
</feature>
<feature type="region of interest" description="Disordered" evidence="1">
    <location>
        <begin position="168"/>
        <end position="188"/>
    </location>
</feature>
<evidence type="ECO:0000313" key="4">
    <source>
        <dbReference type="Proteomes" id="UP000541558"/>
    </source>
</evidence>
<feature type="domain" description="TRIP4/RQT4 C2HC5-type zinc finger" evidence="2">
    <location>
        <begin position="101"/>
        <end position="136"/>
    </location>
</feature>
<feature type="compositionally biased region" description="Basic and acidic residues" evidence="1">
    <location>
        <begin position="255"/>
        <end position="272"/>
    </location>
</feature>
<dbReference type="EMBL" id="JAACJK010000111">
    <property type="protein sequence ID" value="KAF5332099.1"/>
    <property type="molecule type" value="Genomic_DNA"/>
</dbReference>
<proteinExistence type="predicted"/>
<comment type="caution">
    <text evidence="3">The sequence shown here is derived from an EMBL/GenBank/DDBJ whole genome shotgun (WGS) entry which is preliminary data.</text>
</comment>
<dbReference type="Pfam" id="PF06221">
    <property type="entry name" value="zf-C2HC5"/>
    <property type="match status" value="1"/>
</dbReference>
<evidence type="ECO:0000259" key="2">
    <source>
        <dbReference type="Pfam" id="PF06221"/>
    </source>
</evidence>
<feature type="region of interest" description="Disordered" evidence="1">
    <location>
        <begin position="219"/>
        <end position="337"/>
    </location>
</feature>
<organism evidence="3 4">
    <name type="scientific">Ephemerocybe angulata</name>
    <dbReference type="NCBI Taxonomy" id="980116"/>
    <lineage>
        <taxon>Eukaryota</taxon>
        <taxon>Fungi</taxon>
        <taxon>Dikarya</taxon>
        <taxon>Basidiomycota</taxon>
        <taxon>Agaricomycotina</taxon>
        <taxon>Agaricomycetes</taxon>
        <taxon>Agaricomycetidae</taxon>
        <taxon>Agaricales</taxon>
        <taxon>Agaricineae</taxon>
        <taxon>Psathyrellaceae</taxon>
        <taxon>Ephemerocybe</taxon>
    </lineage>
</organism>
<feature type="compositionally biased region" description="Low complexity" evidence="1">
    <location>
        <begin position="169"/>
        <end position="184"/>
    </location>
</feature>
<sequence length="337" mass="35424">MAPKTAWSASSSLPSDRIPSRTVTPKPTQPQRKKGAQQQNNGLPMSPRVAELSRLVHALKYASLADPDPKGGCFCQARVHGLSPYAPICMGIASGSSTNGNAIGCGLVICAMNSPAHSCPSCFSPLLSPVQREDLVRKLEEEVDETLVKEEEERIRKEEERRAAVGAFPTLAGGPSGSGASTPPVEVKTSHKVLSLTGGSAAKGGSGSKKKGKVMIATYTTPTPSPFSTPPPPDANDKEEETRVPPPVGAVPAEGVRDPRRPFRNLRVEGEWYVHPPQVPRSREDGGGDGGEGSKKPRRRGRGKGDKGKERADAVGDAAGDTAADAAGKENVEAMRT</sequence>
<reference evidence="3 4" key="1">
    <citation type="journal article" date="2020" name="ISME J.">
        <title>Uncovering the hidden diversity of litter-decomposition mechanisms in mushroom-forming fungi.</title>
        <authorList>
            <person name="Floudas D."/>
            <person name="Bentzer J."/>
            <person name="Ahren D."/>
            <person name="Johansson T."/>
            <person name="Persson P."/>
            <person name="Tunlid A."/>
        </authorList>
    </citation>
    <scope>NUCLEOTIDE SEQUENCE [LARGE SCALE GENOMIC DNA]</scope>
    <source>
        <strain evidence="3 4">CBS 175.51</strain>
    </source>
</reference>
<dbReference type="GO" id="GO:0072344">
    <property type="term" value="P:rescue of stalled ribosome"/>
    <property type="evidence" value="ECO:0007669"/>
    <property type="project" value="InterPro"/>
</dbReference>
<feature type="region of interest" description="Disordered" evidence="1">
    <location>
        <begin position="1"/>
        <end position="44"/>
    </location>
</feature>